<feature type="non-terminal residue" evidence="1">
    <location>
        <position position="1"/>
    </location>
</feature>
<sequence length="120" mass="14055">HTIQFLLCPRSLDHCSDGVLVPLRRVFNARGKHEQLAFLDDDVLLYSFLDHLQTHRTLQLIEDLQSLLQMVVPPLIWTPDEEHLQLIRIHALVADWRNKVLLVVQNPSLHVDHLRHRLSN</sequence>
<gene>
    <name evidence="1" type="ORF">PMAYCL1PPCAC_28689</name>
</gene>
<reference evidence="2" key="1">
    <citation type="submission" date="2022-10" db="EMBL/GenBank/DDBJ databases">
        <title>Genome assembly of Pristionchus species.</title>
        <authorList>
            <person name="Yoshida K."/>
            <person name="Sommer R.J."/>
        </authorList>
    </citation>
    <scope>NUCLEOTIDE SEQUENCE [LARGE SCALE GENOMIC DNA]</scope>
    <source>
        <strain evidence="2">RS5460</strain>
    </source>
</reference>
<evidence type="ECO:0000313" key="1">
    <source>
        <dbReference type="EMBL" id="GMR58494.1"/>
    </source>
</evidence>
<dbReference type="Proteomes" id="UP001328107">
    <property type="component" value="Unassembled WGS sequence"/>
</dbReference>
<accession>A0AAN5DAL4</accession>
<comment type="caution">
    <text evidence="1">The sequence shown here is derived from an EMBL/GenBank/DDBJ whole genome shotgun (WGS) entry which is preliminary data.</text>
</comment>
<feature type="non-terminal residue" evidence="1">
    <location>
        <position position="120"/>
    </location>
</feature>
<name>A0AAN5DAL4_9BILA</name>
<proteinExistence type="predicted"/>
<protein>
    <submittedName>
        <fullName evidence="1">Uncharacterized protein</fullName>
    </submittedName>
</protein>
<dbReference type="EMBL" id="BTRK01000006">
    <property type="protein sequence ID" value="GMR58494.1"/>
    <property type="molecule type" value="Genomic_DNA"/>
</dbReference>
<evidence type="ECO:0000313" key="2">
    <source>
        <dbReference type="Proteomes" id="UP001328107"/>
    </source>
</evidence>
<organism evidence="1 2">
    <name type="scientific">Pristionchus mayeri</name>
    <dbReference type="NCBI Taxonomy" id="1317129"/>
    <lineage>
        <taxon>Eukaryota</taxon>
        <taxon>Metazoa</taxon>
        <taxon>Ecdysozoa</taxon>
        <taxon>Nematoda</taxon>
        <taxon>Chromadorea</taxon>
        <taxon>Rhabditida</taxon>
        <taxon>Rhabditina</taxon>
        <taxon>Diplogasteromorpha</taxon>
        <taxon>Diplogasteroidea</taxon>
        <taxon>Neodiplogasteridae</taxon>
        <taxon>Pristionchus</taxon>
    </lineage>
</organism>
<keyword evidence="2" id="KW-1185">Reference proteome</keyword>
<dbReference type="AlphaFoldDB" id="A0AAN5DAL4"/>